<evidence type="ECO:0000259" key="1">
    <source>
        <dbReference type="Pfam" id="PF04326"/>
    </source>
</evidence>
<feature type="domain" description="Schlafen AlbA-2" evidence="1">
    <location>
        <begin position="13"/>
        <end position="120"/>
    </location>
</feature>
<dbReference type="InterPro" id="IPR007421">
    <property type="entry name" value="Schlafen_AlbA_2_dom"/>
</dbReference>
<dbReference type="AlphaFoldDB" id="A0A250DDM3"/>
<dbReference type="PANTHER" id="PTHR30595:SF6">
    <property type="entry name" value="SCHLAFEN ALBA-2 DOMAIN-CONTAINING PROTEIN"/>
    <property type="match status" value="1"/>
</dbReference>
<protein>
    <recommendedName>
        <fullName evidence="1">Schlafen AlbA-2 domain-containing protein</fullName>
    </recommendedName>
</protein>
<dbReference type="EMBL" id="CP023284">
    <property type="protein sequence ID" value="ATA52352.1"/>
    <property type="molecule type" value="Genomic_DNA"/>
</dbReference>
<evidence type="ECO:0000313" key="2">
    <source>
        <dbReference type="EMBL" id="ATA52352.1"/>
    </source>
</evidence>
<dbReference type="Gene3D" id="3.30.950.30">
    <property type="entry name" value="Schlafen, AAA domain"/>
    <property type="match status" value="1"/>
</dbReference>
<dbReference type="RefSeq" id="WP_095743434.1">
    <property type="nucleotide sequence ID" value="NZ_CP023284.1"/>
</dbReference>
<evidence type="ECO:0000313" key="3">
    <source>
        <dbReference type="Proteomes" id="UP000217154"/>
    </source>
</evidence>
<gene>
    <name evidence="2" type="ORF">CKY39_03295</name>
</gene>
<dbReference type="Proteomes" id="UP000217154">
    <property type="component" value="Chromosome"/>
</dbReference>
<reference evidence="2 3" key="1">
    <citation type="submission" date="2017-09" db="EMBL/GenBank/DDBJ databases">
        <title>The diverse metabolic capabilities of V. boronicumulans make it an excellent choice for continued studies on novel biodegradation.</title>
        <authorList>
            <person name="Sun S."/>
        </authorList>
    </citation>
    <scope>NUCLEOTIDE SEQUENCE [LARGE SCALE GENOMIC DNA]</scope>
    <source>
        <strain evidence="2 3">J1</strain>
    </source>
</reference>
<dbReference type="InterPro" id="IPR038461">
    <property type="entry name" value="Schlafen_AlbA_2_dom_sf"/>
</dbReference>
<accession>A0A250DDM3</accession>
<organism evidence="2 3">
    <name type="scientific">Variovorax boronicumulans</name>
    <dbReference type="NCBI Taxonomy" id="436515"/>
    <lineage>
        <taxon>Bacteria</taxon>
        <taxon>Pseudomonadati</taxon>
        <taxon>Pseudomonadota</taxon>
        <taxon>Betaproteobacteria</taxon>
        <taxon>Burkholderiales</taxon>
        <taxon>Comamonadaceae</taxon>
        <taxon>Variovorax</taxon>
    </lineage>
</organism>
<name>A0A250DDM3_9BURK</name>
<dbReference type="KEGG" id="vbo:CKY39_03295"/>
<dbReference type="PANTHER" id="PTHR30595">
    <property type="entry name" value="GLPR-RELATED TRANSCRIPTIONAL REPRESSOR"/>
    <property type="match status" value="1"/>
</dbReference>
<proteinExistence type="predicted"/>
<sequence length="193" mass="21439">MQSEILELILAGESETLELKTFIRDPQLLAKLIGSFANAQGGKIVIGVKEPPEVVGADERLTRRVYEEALKRLVPKPSTKLSIIEAKEECVVVIDVERSTELVLSEGRAFVRTGTLSQPMAWTQMRQHLASQPGPATIESLTRAIEGQSKLIEEMHEQIRESNTWQARWKERGIGFALGILASVLASIAYARF</sequence>
<dbReference type="Pfam" id="PF04326">
    <property type="entry name" value="SLFN_AlbA_2"/>
    <property type="match status" value="1"/>
</dbReference>